<dbReference type="Pfam" id="PF00076">
    <property type="entry name" value="RRM_1"/>
    <property type="match status" value="1"/>
</dbReference>
<accession>A0A8S1JD52</accession>
<evidence type="ECO:0000256" key="1">
    <source>
        <dbReference type="ARBA" id="ARBA00004123"/>
    </source>
</evidence>
<name>A0A8S1JD52_9CHLO</name>
<dbReference type="InterPro" id="IPR003107">
    <property type="entry name" value="HAT"/>
</dbReference>
<dbReference type="GO" id="GO:0003723">
    <property type="term" value="F:RNA binding"/>
    <property type="evidence" value="ECO:0007669"/>
    <property type="project" value="UniProtKB-UniRule"/>
</dbReference>
<keyword evidence="5" id="KW-0539">Nucleus</keyword>
<dbReference type="GO" id="GO:0006397">
    <property type="term" value="P:mRNA processing"/>
    <property type="evidence" value="ECO:0007669"/>
    <property type="project" value="UniProtKB-KW"/>
</dbReference>
<feature type="compositionally biased region" description="Basic and acidic residues" evidence="7">
    <location>
        <begin position="814"/>
        <end position="830"/>
    </location>
</feature>
<organism evidence="9 10">
    <name type="scientific">Ostreobium quekettii</name>
    <dbReference type="NCBI Taxonomy" id="121088"/>
    <lineage>
        <taxon>Eukaryota</taxon>
        <taxon>Viridiplantae</taxon>
        <taxon>Chlorophyta</taxon>
        <taxon>core chlorophytes</taxon>
        <taxon>Ulvophyceae</taxon>
        <taxon>TCBD clade</taxon>
        <taxon>Bryopsidales</taxon>
        <taxon>Ostreobineae</taxon>
        <taxon>Ostreobiaceae</taxon>
        <taxon>Ostreobium</taxon>
    </lineage>
</organism>
<keyword evidence="3" id="KW-0677">Repeat</keyword>
<dbReference type="PANTHER" id="PTHR17204">
    <property type="entry name" value="PRE-MRNA PROCESSING PROTEIN PRP39-RELATED"/>
    <property type="match status" value="1"/>
</dbReference>
<protein>
    <recommendedName>
        <fullName evidence="8">RRM domain-containing protein</fullName>
    </recommendedName>
</protein>
<dbReference type="InterPro" id="IPR035979">
    <property type="entry name" value="RBD_domain_sf"/>
</dbReference>
<dbReference type="InterPro" id="IPR011990">
    <property type="entry name" value="TPR-like_helical_dom_sf"/>
</dbReference>
<proteinExistence type="predicted"/>
<gene>
    <name evidence="9" type="ORF">OSTQU699_LOCUS10287</name>
</gene>
<dbReference type="Proteomes" id="UP000708148">
    <property type="component" value="Unassembled WGS sequence"/>
</dbReference>
<dbReference type="Gene3D" id="3.30.70.330">
    <property type="match status" value="1"/>
</dbReference>
<feature type="compositionally biased region" description="Acidic residues" evidence="7">
    <location>
        <begin position="25"/>
        <end position="40"/>
    </location>
</feature>
<feature type="domain" description="RRM" evidence="8">
    <location>
        <begin position="672"/>
        <end position="748"/>
    </location>
</feature>
<dbReference type="PROSITE" id="PS50102">
    <property type="entry name" value="RRM"/>
    <property type="match status" value="1"/>
</dbReference>
<evidence type="ECO:0000256" key="7">
    <source>
        <dbReference type="SAM" id="MobiDB-lite"/>
    </source>
</evidence>
<evidence type="ECO:0000313" key="9">
    <source>
        <dbReference type="EMBL" id="CAD7704932.1"/>
    </source>
</evidence>
<dbReference type="Gene3D" id="1.25.40.10">
    <property type="entry name" value="Tetratricopeptide repeat domain"/>
    <property type="match status" value="2"/>
</dbReference>
<sequence length="830" mass="93370">MGTNGQPVGGDSMDEDLEVDKSSGEEEDSSSEDGQEISDKDIDEIMALEAALKENPNAYDTHVKYINKLKECKLRPKARAARHAMQKLFPLTEALWVEWLADEIEEANSMQDAESITKLFELAVEDYLSVDMWKQFLDFLVNAHPQIAQMAPEGVTLFRATADRALAACGLHLGRGWEIWDAVLQYEQCHERSMKDGKEREAQRDRIRSLFHRVLAVPLLTGRTQKPGVPRGTERKHMEAYEQWEKDVGGREVPARVYRSLEKAQMMVDIRRSFEERVGENQTADAELLASYLAYIKIEETNGDPARVQCIYERALAVFPVTHSLWLSYGAYLDKHIKTGPVLKSVYLRAVRNCPWVGELWGQSLRTLERMGTSDEEFDGLYQQALQTGLQGVEDYLTVILTRIDRARRLCAGNMDKLRQVFSDAAQLLGQYFPQWVDRDLRLVAYWADCELTIGGDVERAREVYEMALKTCAGGVIELWKSYVMMELGNGNIAEARRLYQRGHSKIVEQDARARFCLDWLRFERERGSAEEYCHVHQKVAPIIEAATAAQYSMHNQQQAEISENALQKTPKLTKKEKNQLKREGQPPGEWTRDHQAAKKRKVEHKKDDSSLMPPPPPRKPQGTKQSENGAAAAMAKGALCPESNHNPMEKPVSDMHHEASKHAAPLYSDNLTVYVRGITLDTEDSQLEELFKPCGGLKEVRHMRNPSGTSRGYAYVEFESKEGADKAVELGGTMLNGRALFVAMSKPTKGPNAVRGGFRGGGPGRGDHDMSRGRARGRGRVGGRFSSHDGRGRGRGHGRGWLQGGGQEQESVDDGKPKTNEELRKMLLG</sequence>
<keyword evidence="6" id="KW-0694">RNA-binding</keyword>
<evidence type="ECO:0000256" key="5">
    <source>
        <dbReference type="ARBA" id="ARBA00023242"/>
    </source>
</evidence>
<dbReference type="Pfam" id="PF05843">
    <property type="entry name" value="Suf"/>
    <property type="match status" value="1"/>
</dbReference>
<evidence type="ECO:0000256" key="2">
    <source>
        <dbReference type="ARBA" id="ARBA00022664"/>
    </source>
</evidence>
<dbReference type="InterPro" id="IPR012677">
    <property type="entry name" value="Nucleotide-bd_a/b_plait_sf"/>
</dbReference>
<dbReference type="OrthoDB" id="360390at2759"/>
<evidence type="ECO:0000259" key="8">
    <source>
        <dbReference type="PROSITE" id="PS50102"/>
    </source>
</evidence>
<dbReference type="GO" id="GO:0008380">
    <property type="term" value="P:RNA splicing"/>
    <property type="evidence" value="ECO:0007669"/>
    <property type="project" value="UniProtKB-KW"/>
</dbReference>
<dbReference type="AlphaFoldDB" id="A0A8S1JD52"/>
<dbReference type="SUPFAM" id="SSF54928">
    <property type="entry name" value="RNA-binding domain, RBD"/>
    <property type="match status" value="1"/>
</dbReference>
<dbReference type="EMBL" id="CAJHUC010002975">
    <property type="protein sequence ID" value="CAD7704932.1"/>
    <property type="molecule type" value="Genomic_DNA"/>
</dbReference>
<keyword evidence="10" id="KW-1185">Reference proteome</keyword>
<comment type="subcellular location">
    <subcellularLocation>
        <location evidence="1">Nucleus</location>
    </subcellularLocation>
</comment>
<feature type="compositionally biased region" description="Basic and acidic residues" evidence="7">
    <location>
        <begin position="574"/>
        <end position="597"/>
    </location>
</feature>
<evidence type="ECO:0000256" key="3">
    <source>
        <dbReference type="ARBA" id="ARBA00022737"/>
    </source>
</evidence>
<reference evidence="9" key="1">
    <citation type="submission" date="2020-12" db="EMBL/GenBank/DDBJ databases">
        <authorList>
            <person name="Iha C."/>
        </authorList>
    </citation>
    <scope>NUCLEOTIDE SEQUENCE</scope>
</reference>
<keyword evidence="2" id="KW-0507">mRNA processing</keyword>
<dbReference type="PANTHER" id="PTHR17204:SF25">
    <property type="entry name" value="RRM DOMAIN-CONTAINING PROTEIN"/>
    <property type="match status" value="1"/>
</dbReference>
<dbReference type="InterPro" id="IPR000504">
    <property type="entry name" value="RRM_dom"/>
</dbReference>
<comment type="caution">
    <text evidence="9">The sequence shown here is derived from an EMBL/GenBank/DDBJ whole genome shotgun (WGS) entry which is preliminary data.</text>
</comment>
<dbReference type="InterPro" id="IPR008847">
    <property type="entry name" value="Suf"/>
</dbReference>
<keyword evidence="4" id="KW-0508">mRNA splicing</keyword>
<dbReference type="SUPFAM" id="SSF48452">
    <property type="entry name" value="TPR-like"/>
    <property type="match status" value="1"/>
</dbReference>
<dbReference type="CDD" id="cd00590">
    <property type="entry name" value="RRM_SF"/>
    <property type="match status" value="1"/>
</dbReference>
<evidence type="ECO:0000313" key="10">
    <source>
        <dbReference type="Proteomes" id="UP000708148"/>
    </source>
</evidence>
<dbReference type="GO" id="GO:0005634">
    <property type="term" value="C:nucleus"/>
    <property type="evidence" value="ECO:0007669"/>
    <property type="project" value="UniProtKB-SubCell"/>
</dbReference>
<dbReference type="SMART" id="SM00386">
    <property type="entry name" value="HAT"/>
    <property type="match status" value="5"/>
</dbReference>
<dbReference type="SMART" id="SM00360">
    <property type="entry name" value="RRM"/>
    <property type="match status" value="1"/>
</dbReference>
<evidence type="ECO:0000256" key="4">
    <source>
        <dbReference type="ARBA" id="ARBA00023187"/>
    </source>
</evidence>
<evidence type="ECO:0000256" key="6">
    <source>
        <dbReference type="PROSITE-ProRule" id="PRU00176"/>
    </source>
</evidence>
<feature type="region of interest" description="Disordered" evidence="7">
    <location>
        <begin position="1"/>
        <end position="40"/>
    </location>
</feature>
<feature type="region of interest" description="Disordered" evidence="7">
    <location>
        <begin position="748"/>
        <end position="830"/>
    </location>
</feature>
<feature type="region of interest" description="Disordered" evidence="7">
    <location>
        <begin position="560"/>
        <end position="634"/>
    </location>
</feature>